<evidence type="ECO:0000256" key="2">
    <source>
        <dbReference type="ARBA" id="ARBA00022692"/>
    </source>
</evidence>
<dbReference type="AlphaFoldDB" id="A0A9P1N8E9"/>
<feature type="transmembrane region" description="Helical" evidence="5">
    <location>
        <begin position="200"/>
        <end position="225"/>
    </location>
</feature>
<feature type="transmembrane region" description="Helical" evidence="5">
    <location>
        <begin position="62"/>
        <end position="80"/>
    </location>
</feature>
<dbReference type="GO" id="GO:0016020">
    <property type="term" value="C:membrane"/>
    <property type="evidence" value="ECO:0007669"/>
    <property type="project" value="UniProtKB-SubCell"/>
</dbReference>
<dbReference type="Pfam" id="PF08395">
    <property type="entry name" value="7tm_7"/>
    <property type="match status" value="1"/>
</dbReference>
<organism evidence="6 7">
    <name type="scientific">Caenorhabditis angaria</name>
    <dbReference type="NCBI Taxonomy" id="860376"/>
    <lineage>
        <taxon>Eukaryota</taxon>
        <taxon>Metazoa</taxon>
        <taxon>Ecdysozoa</taxon>
        <taxon>Nematoda</taxon>
        <taxon>Chromadorea</taxon>
        <taxon>Rhabditida</taxon>
        <taxon>Rhabditina</taxon>
        <taxon>Rhabditomorpha</taxon>
        <taxon>Rhabditoidea</taxon>
        <taxon>Rhabditidae</taxon>
        <taxon>Peloderinae</taxon>
        <taxon>Caenorhabditis</taxon>
    </lineage>
</organism>
<dbReference type="GO" id="GO:0050909">
    <property type="term" value="P:sensory perception of taste"/>
    <property type="evidence" value="ECO:0007669"/>
    <property type="project" value="InterPro"/>
</dbReference>
<gene>
    <name evidence="6" type="ORF">CAMP_LOCUS17626</name>
</gene>
<reference evidence="6" key="1">
    <citation type="submission" date="2022-11" db="EMBL/GenBank/DDBJ databases">
        <authorList>
            <person name="Kikuchi T."/>
        </authorList>
    </citation>
    <scope>NUCLEOTIDE SEQUENCE</scope>
    <source>
        <strain evidence="6">PS1010</strain>
    </source>
</reference>
<comment type="caution">
    <text evidence="6">The sequence shown here is derived from an EMBL/GenBank/DDBJ whole genome shotgun (WGS) entry which is preliminary data.</text>
</comment>
<dbReference type="EMBL" id="CANHGI010000006">
    <property type="protein sequence ID" value="CAI5454989.1"/>
    <property type="molecule type" value="Genomic_DNA"/>
</dbReference>
<evidence type="ECO:0000256" key="5">
    <source>
        <dbReference type="SAM" id="Phobius"/>
    </source>
</evidence>
<feature type="transmembrane region" description="Helical" evidence="5">
    <location>
        <begin position="157"/>
        <end position="180"/>
    </location>
</feature>
<evidence type="ECO:0000313" key="7">
    <source>
        <dbReference type="Proteomes" id="UP001152747"/>
    </source>
</evidence>
<feature type="transmembrane region" description="Helical" evidence="5">
    <location>
        <begin position="39"/>
        <end position="56"/>
    </location>
</feature>
<feature type="transmembrane region" description="Helical" evidence="5">
    <location>
        <begin position="101"/>
        <end position="127"/>
    </location>
</feature>
<keyword evidence="2 5" id="KW-0812">Transmembrane</keyword>
<evidence type="ECO:0000313" key="6">
    <source>
        <dbReference type="EMBL" id="CAI5454989.1"/>
    </source>
</evidence>
<comment type="subcellular location">
    <subcellularLocation>
        <location evidence="1">Membrane</location>
        <topology evidence="1">Multi-pass membrane protein</topology>
    </subcellularLocation>
</comment>
<keyword evidence="4 5" id="KW-0472">Membrane</keyword>
<evidence type="ECO:0000256" key="1">
    <source>
        <dbReference type="ARBA" id="ARBA00004141"/>
    </source>
</evidence>
<protein>
    <submittedName>
        <fullName evidence="6">Uncharacterized protein</fullName>
    </submittedName>
</protein>
<evidence type="ECO:0000256" key="3">
    <source>
        <dbReference type="ARBA" id="ARBA00022989"/>
    </source>
</evidence>
<dbReference type="Proteomes" id="UP001152747">
    <property type="component" value="Unassembled WGS sequence"/>
</dbReference>
<accession>A0A9P1N8E9</accession>
<sequence length="271" mass="30970">MPSHTQVNFSIKNSIIGVKKTMITKVFASRNKWKLCDRTLFPIYYLLLLLGLNQSIRPNYSLAYRFYSWFVFLLLLFTTIRKFNQIGVKSNGDRETLEQFFANPLSLITLCNALMMMSGFLASSLLYTLGGKKLNPLKVLCELSISHRTAEAEKRQFIFNTFLAVFSAGLAFLMALTYALAKYGYIMKSMGTPNLSTETIYCVMIDAYALFISRAAISALAILFYQHCSVIRRSIKHLIKEMVPEDQDECPLPESSLKKIHDVQIIYQKNL</sequence>
<keyword evidence="7" id="KW-1185">Reference proteome</keyword>
<proteinExistence type="predicted"/>
<name>A0A9P1N8E9_9PELO</name>
<evidence type="ECO:0000256" key="4">
    <source>
        <dbReference type="ARBA" id="ARBA00023136"/>
    </source>
</evidence>
<keyword evidence="3 5" id="KW-1133">Transmembrane helix</keyword>
<dbReference type="InterPro" id="IPR013604">
    <property type="entry name" value="7TM_chemorcpt"/>
</dbReference>
<dbReference type="OrthoDB" id="5800391at2759"/>